<feature type="region of interest" description="Disordered" evidence="1">
    <location>
        <begin position="22"/>
        <end position="84"/>
    </location>
</feature>
<comment type="caution">
    <text evidence="2">The sequence shown here is derived from an EMBL/GenBank/DDBJ whole genome shotgun (WGS) entry which is preliminary data.</text>
</comment>
<proteinExistence type="predicted"/>
<protein>
    <submittedName>
        <fullName evidence="2">Uncharacterized protein</fullName>
    </submittedName>
</protein>
<feature type="compositionally biased region" description="Polar residues" evidence="1">
    <location>
        <begin position="65"/>
        <end position="82"/>
    </location>
</feature>
<feature type="compositionally biased region" description="Polar residues" evidence="1">
    <location>
        <begin position="22"/>
        <end position="31"/>
    </location>
</feature>
<evidence type="ECO:0000256" key="1">
    <source>
        <dbReference type="SAM" id="MobiDB-lite"/>
    </source>
</evidence>
<evidence type="ECO:0000313" key="2">
    <source>
        <dbReference type="EMBL" id="KKS84154.1"/>
    </source>
</evidence>
<dbReference type="PATRIC" id="fig|1618436.3.peg.1147"/>
<dbReference type="STRING" id="1618436.UV59_C0026G0004"/>
<organism evidence="2 3">
    <name type="scientific">Candidatus Gottesmanbacteria bacterium GW2011_GWA1_43_11</name>
    <dbReference type="NCBI Taxonomy" id="1618436"/>
    <lineage>
        <taxon>Bacteria</taxon>
        <taxon>Candidatus Gottesmaniibacteriota</taxon>
    </lineage>
</organism>
<dbReference type="Proteomes" id="UP000034543">
    <property type="component" value="Unassembled WGS sequence"/>
</dbReference>
<dbReference type="EMBL" id="LCFB01000026">
    <property type="protein sequence ID" value="KKS84154.1"/>
    <property type="molecule type" value="Genomic_DNA"/>
</dbReference>
<name>A0A0G1CFA6_9BACT</name>
<dbReference type="AlphaFoldDB" id="A0A0G1CFA6"/>
<evidence type="ECO:0000313" key="3">
    <source>
        <dbReference type="Proteomes" id="UP000034543"/>
    </source>
</evidence>
<accession>A0A0G1CFA6</accession>
<gene>
    <name evidence="2" type="ORF">UV59_C0026G0004</name>
</gene>
<sequence length="171" mass="17958">MPLLTIAVIVVFVGYSLLTNAGNKPQETNLPTPEASAEAAISASPSSSPNAMVSPRPAATPKATPDNSQTLGDSKINISVSTDDNKPIGEQLIYPGANGSSGHYTSDADGEAVYSWYKSEMENRGYHVGNNVKTRANDLFKAVLQGSTSNNSLKVSIVQENSGAKTEITIE</sequence>
<reference evidence="2 3" key="1">
    <citation type="journal article" date="2015" name="Nature">
        <title>rRNA introns, odd ribosomes, and small enigmatic genomes across a large radiation of phyla.</title>
        <authorList>
            <person name="Brown C.T."/>
            <person name="Hug L.A."/>
            <person name="Thomas B.C."/>
            <person name="Sharon I."/>
            <person name="Castelle C.J."/>
            <person name="Singh A."/>
            <person name="Wilkins M.J."/>
            <person name="Williams K.H."/>
            <person name="Banfield J.F."/>
        </authorList>
    </citation>
    <scope>NUCLEOTIDE SEQUENCE [LARGE SCALE GENOMIC DNA]</scope>
</reference>
<feature type="compositionally biased region" description="Low complexity" evidence="1">
    <location>
        <begin position="33"/>
        <end position="51"/>
    </location>
</feature>